<dbReference type="EMBL" id="CP020867">
    <property type="protein sequence ID" value="ARJ56546.1"/>
    <property type="molecule type" value="Genomic_DNA"/>
</dbReference>
<dbReference type="InterPro" id="IPR036721">
    <property type="entry name" value="RCK_C_sf"/>
</dbReference>
<accession>A0A1W6BWR8</accession>
<sequence length="467" mass="55000">MMNNILIIIGGILSKHFLERLCLERDLEYFFTIVYQDDEDIKLHIKNEYLEFHKFDSTSVARLELLMQKAYKQVFIYLQDKFQTQKTYEALRSLDTKLEINIMDFWGLSINDELCNLIDARATLSHRFLSFLPNIALTAQYIGLGVGEVMEVKIPIGSIFAYRHISSIHQKRWRIVLIYRNSKINFAKPSFILQPNDSILIVGDPVVLRSVFHNIKASVGQFPVPFGSNIFTLIDMKNMSEKVQNNLIETSLTLVQRTNAKKFFIRIINPQLNQIYTKLKNLSYENENIFFDFFNTNFKNFQSFLENNDIGLFITDTKHFEREKKNFFELKIPILKIGEIDFKDLKESVILSDDESELENQANVIVDLSKQLQFNVTLYHYNPHSKNTADMQEYFESLSKLYDKNIQIIDKNDHNPILNLQYREDLLQFISFNQELLNGILSRSLSVNLNRHYHKMKKNYQLFIPMS</sequence>
<dbReference type="SUPFAM" id="SSF116726">
    <property type="entry name" value="TrkA C-terminal domain-like"/>
    <property type="match status" value="1"/>
</dbReference>
<dbReference type="InterPro" id="IPR006037">
    <property type="entry name" value="RCK_C"/>
</dbReference>
<evidence type="ECO:0000313" key="3">
    <source>
        <dbReference type="Proteomes" id="UP000192902"/>
    </source>
</evidence>
<dbReference type="STRING" id="1121267.CCUN_0939"/>
<name>A0A1W6BWR8_9BACT</name>
<reference evidence="2 3" key="1">
    <citation type="submission" date="2017-04" db="EMBL/GenBank/DDBJ databases">
        <title>Complete genome sequence of the Campylobacter cuniculorum type strain LMG24588.</title>
        <authorList>
            <person name="Miller W.G."/>
            <person name="Yee E."/>
            <person name="Revez J."/>
            <person name="Bono J.L."/>
            <person name="Rossi M."/>
        </authorList>
    </citation>
    <scope>NUCLEOTIDE SEQUENCE [LARGE SCALE GENOMIC DNA]</scope>
    <source>
        <strain evidence="2 3">LMG 24588</strain>
    </source>
</reference>
<dbReference type="PROSITE" id="PS51202">
    <property type="entry name" value="RCK_C"/>
    <property type="match status" value="1"/>
</dbReference>
<dbReference type="GO" id="GO:0008324">
    <property type="term" value="F:monoatomic cation transmembrane transporter activity"/>
    <property type="evidence" value="ECO:0007669"/>
    <property type="project" value="InterPro"/>
</dbReference>
<dbReference type="GO" id="GO:0006813">
    <property type="term" value="P:potassium ion transport"/>
    <property type="evidence" value="ECO:0007669"/>
    <property type="project" value="InterPro"/>
</dbReference>
<feature type="domain" description="RCK C-terminal" evidence="1">
    <location>
        <begin position="137"/>
        <end position="217"/>
    </location>
</feature>
<organism evidence="2 3">
    <name type="scientific">Campylobacter cuniculorum DSM 23162 = LMG 24588</name>
    <dbReference type="NCBI Taxonomy" id="1121267"/>
    <lineage>
        <taxon>Bacteria</taxon>
        <taxon>Pseudomonadati</taxon>
        <taxon>Campylobacterota</taxon>
        <taxon>Epsilonproteobacteria</taxon>
        <taxon>Campylobacterales</taxon>
        <taxon>Campylobacteraceae</taxon>
        <taxon>Campylobacter</taxon>
    </lineage>
</organism>
<dbReference type="Proteomes" id="UP000192902">
    <property type="component" value="Chromosome"/>
</dbReference>
<gene>
    <name evidence="2" type="ORF">CCUN_0939</name>
</gene>
<evidence type="ECO:0000313" key="2">
    <source>
        <dbReference type="EMBL" id="ARJ56546.1"/>
    </source>
</evidence>
<dbReference type="eggNOG" id="COG3400">
    <property type="taxonomic scope" value="Bacteria"/>
</dbReference>
<dbReference type="Pfam" id="PF02080">
    <property type="entry name" value="TrkA_C"/>
    <property type="match status" value="1"/>
</dbReference>
<evidence type="ECO:0000259" key="1">
    <source>
        <dbReference type="PROSITE" id="PS51202"/>
    </source>
</evidence>
<dbReference type="Gene3D" id="3.30.70.1450">
    <property type="entry name" value="Regulator of K+ conductance, C-terminal domain"/>
    <property type="match status" value="1"/>
</dbReference>
<protein>
    <recommendedName>
        <fullName evidence="1">RCK C-terminal domain-containing protein</fullName>
    </recommendedName>
</protein>
<dbReference type="AlphaFoldDB" id="A0A1W6BWR8"/>
<proteinExistence type="predicted"/>
<dbReference type="KEGG" id="ccun:CCUN_0939"/>